<protein>
    <recommendedName>
        <fullName evidence="1">peptidyl-tRNA hydrolase</fullName>
        <ecNumber evidence="1">3.1.1.29</ecNumber>
    </recommendedName>
</protein>
<dbReference type="InterPro" id="IPR023476">
    <property type="entry name" value="Pep_tRNA_hydro_II_dom_sf"/>
</dbReference>
<name>A0A9D4SEV4_DERFA</name>
<dbReference type="PANTHER" id="PTHR12649:SF11">
    <property type="entry name" value="PEPTIDYL-TRNA HYDROLASE 2, MITOCHONDRIAL"/>
    <property type="match status" value="1"/>
</dbReference>
<dbReference type="SUPFAM" id="SSF102462">
    <property type="entry name" value="Peptidyl-tRNA hydrolase II"/>
    <property type="match status" value="1"/>
</dbReference>
<evidence type="ECO:0000256" key="3">
    <source>
        <dbReference type="ARBA" id="ARBA00038050"/>
    </source>
</evidence>
<evidence type="ECO:0000256" key="1">
    <source>
        <dbReference type="ARBA" id="ARBA00013260"/>
    </source>
</evidence>
<proteinExistence type="inferred from homology"/>
<comment type="catalytic activity">
    <reaction evidence="4">
        <text>an N-acyl-L-alpha-aminoacyl-tRNA + H2O = an N-acyl-L-amino acid + a tRNA + H(+)</text>
        <dbReference type="Rhea" id="RHEA:54448"/>
        <dbReference type="Rhea" id="RHEA-COMP:10123"/>
        <dbReference type="Rhea" id="RHEA-COMP:13883"/>
        <dbReference type="ChEBI" id="CHEBI:15377"/>
        <dbReference type="ChEBI" id="CHEBI:15378"/>
        <dbReference type="ChEBI" id="CHEBI:59874"/>
        <dbReference type="ChEBI" id="CHEBI:78442"/>
        <dbReference type="ChEBI" id="CHEBI:138191"/>
        <dbReference type="EC" id="3.1.1.29"/>
    </reaction>
</comment>
<keyword evidence="2" id="KW-0378">Hydrolase</keyword>
<accession>A0A9D4SEV4</accession>
<dbReference type="AlphaFoldDB" id="A0A9D4SEV4"/>
<dbReference type="Proteomes" id="UP000828236">
    <property type="component" value="Unassembled WGS sequence"/>
</dbReference>
<comment type="similarity">
    <text evidence="3">Belongs to the PTH2 family.</text>
</comment>
<dbReference type="Pfam" id="PF01981">
    <property type="entry name" value="PTH2"/>
    <property type="match status" value="1"/>
</dbReference>
<dbReference type="InterPro" id="IPR002833">
    <property type="entry name" value="PTH2"/>
</dbReference>
<dbReference type="GO" id="GO:0004045">
    <property type="term" value="F:peptidyl-tRNA hydrolase activity"/>
    <property type="evidence" value="ECO:0007669"/>
    <property type="project" value="UniProtKB-EC"/>
</dbReference>
<reference evidence="5" key="2">
    <citation type="journal article" date="2021" name="World Allergy Organ. J.">
        <title>Chromosome-level assembly of Dermatophagoides farinae genome and transcriptome reveals two novel allergens Der f 37 and Der f 39.</title>
        <authorList>
            <person name="Chen J."/>
            <person name="Cai Z."/>
            <person name="Fan D."/>
            <person name="Hu J."/>
            <person name="Hou Y."/>
            <person name="He Y."/>
            <person name="Zhang Z."/>
            <person name="Zhao Z."/>
            <person name="Gao P."/>
            <person name="Hu W."/>
            <person name="Sun J."/>
            <person name="Li J."/>
            <person name="Ji K."/>
        </authorList>
    </citation>
    <scope>NUCLEOTIDE SEQUENCE</scope>
    <source>
        <strain evidence="5">JKM2019</strain>
    </source>
</reference>
<organism evidence="5">
    <name type="scientific">Dermatophagoides farinae</name>
    <name type="common">American house dust mite</name>
    <dbReference type="NCBI Taxonomy" id="6954"/>
    <lineage>
        <taxon>Eukaryota</taxon>
        <taxon>Metazoa</taxon>
        <taxon>Ecdysozoa</taxon>
        <taxon>Arthropoda</taxon>
        <taxon>Chelicerata</taxon>
        <taxon>Arachnida</taxon>
        <taxon>Acari</taxon>
        <taxon>Acariformes</taxon>
        <taxon>Sarcoptiformes</taxon>
        <taxon>Astigmata</taxon>
        <taxon>Psoroptidia</taxon>
        <taxon>Analgoidea</taxon>
        <taxon>Pyroglyphidae</taxon>
        <taxon>Dermatophagoidinae</taxon>
        <taxon>Dermatophagoides</taxon>
    </lineage>
</organism>
<dbReference type="GO" id="GO:0005829">
    <property type="term" value="C:cytosol"/>
    <property type="evidence" value="ECO:0007669"/>
    <property type="project" value="TreeGrafter"/>
</dbReference>
<evidence type="ECO:0000256" key="2">
    <source>
        <dbReference type="ARBA" id="ARBA00022801"/>
    </source>
</evidence>
<evidence type="ECO:0000256" key="4">
    <source>
        <dbReference type="ARBA" id="ARBA00048707"/>
    </source>
</evidence>
<dbReference type="EC" id="3.1.1.29" evidence="1"/>
<dbReference type="PANTHER" id="PTHR12649">
    <property type="entry name" value="PEPTIDYL-TRNA HYDROLASE 2"/>
    <property type="match status" value="1"/>
</dbReference>
<sequence length="147" mass="16634">MSFEDSWIFAPILFGFVIGFRFKKPLLITRLSWRQKLVIIVPKNDVRCMSSGNSELTSFCSSVSIKAFETSRKQTPISHYLWSMFGQPKVILQTNSKENLEHFARQASESLICSTILRNENGQTILAIGPGPNSMIDKITGHLKLLK</sequence>
<comment type="caution">
    <text evidence="5">The sequence shown here is derived from an EMBL/GenBank/DDBJ whole genome shotgun (WGS) entry which is preliminary data.</text>
</comment>
<reference evidence="5" key="1">
    <citation type="submission" date="2020-06" db="EMBL/GenBank/DDBJ databases">
        <authorList>
            <person name="Ji K."/>
            <person name="Li J."/>
        </authorList>
    </citation>
    <scope>NUCLEOTIDE SEQUENCE</scope>
    <source>
        <strain evidence="5">JKM2019</strain>
        <tissue evidence="5">Whole body</tissue>
    </source>
</reference>
<dbReference type="OrthoDB" id="1733656at2759"/>
<dbReference type="Gene3D" id="3.40.1490.10">
    <property type="entry name" value="Bit1"/>
    <property type="match status" value="1"/>
</dbReference>
<gene>
    <name evidence="5" type="ORF">HUG17_2488</name>
</gene>
<evidence type="ECO:0000313" key="5">
    <source>
        <dbReference type="EMBL" id="KAH7638455.1"/>
    </source>
</evidence>
<dbReference type="EMBL" id="SDOV01000007">
    <property type="protein sequence ID" value="KAH7638455.1"/>
    <property type="molecule type" value="Genomic_DNA"/>
</dbReference>